<sequence length="177" mass="20207">MQVPFDELPSAQRMARASVGDERECLEAFLDLYRDVVVRKVAGVSEKDARRRLVGSSTTLAGIIKHLRVIEMNWFQRRLGLTPDDELPVRVLSWSRLESTFVLDDEETVDDVVAAYREQCDISRQVARAKQLADRVPQPQLGEVTLRWIYLHMIEETARHAGHADILREQIDGHTGS</sequence>
<proteinExistence type="predicted"/>
<gene>
    <name evidence="1" type="ORF">ACFPM7_24015</name>
</gene>
<name>A0ABW0EUN3_9PSEU</name>
<dbReference type="Proteomes" id="UP001596157">
    <property type="component" value="Unassembled WGS sequence"/>
</dbReference>
<dbReference type="RefSeq" id="WP_378250009.1">
    <property type="nucleotide sequence ID" value="NZ_JBHSKF010000014.1"/>
</dbReference>
<keyword evidence="2" id="KW-1185">Reference proteome</keyword>
<dbReference type="InterPro" id="IPR034660">
    <property type="entry name" value="DinB/YfiT-like"/>
</dbReference>
<organism evidence="1 2">
    <name type="scientific">Actinokineospora guangxiensis</name>
    <dbReference type="NCBI Taxonomy" id="1490288"/>
    <lineage>
        <taxon>Bacteria</taxon>
        <taxon>Bacillati</taxon>
        <taxon>Actinomycetota</taxon>
        <taxon>Actinomycetes</taxon>
        <taxon>Pseudonocardiales</taxon>
        <taxon>Pseudonocardiaceae</taxon>
        <taxon>Actinokineospora</taxon>
    </lineage>
</organism>
<protein>
    <submittedName>
        <fullName evidence="1">DinB family protein</fullName>
    </submittedName>
</protein>
<evidence type="ECO:0000313" key="1">
    <source>
        <dbReference type="EMBL" id="MFC5290133.1"/>
    </source>
</evidence>
<dbReference type="EMBL" id="JBHSKF010000014">
    <property type="protein sequence ID" value="MFC5290133.1"/>
    <property type="molecule type" value="Genomic_DNA"/>
</dbReference>
<dbReference type="Pfam" id="PF04978">
    <property type="entry name" value="MST"/>
    <property type="match status" value="1"/>
</dbReference>
<dbReference type="InterPro" id="IPR007061">
    <property type="entry name" value="MST-like"/>
</dbReference>
<comment type="caution">
    <text evidence="1">The sequence shown here is derived from an EMBL/GenBank/DDBJ whole genome shotgun (WGS) entry which is preliminary data.</text>
</comment>
<evidence type="ECO:0000313" key="2">
    <source>
        <dbReference type="Proteomes" id="UP001596157"/>
    </source>
</evidence>
<reference evidence="2" key="1">
    <citation type="journal article" date="2019" name="Int. J. Syst. Evol. Microbiol.">
        <title>The Global Catalogue of Microorganisms (GCM) 10K type strain sequencing project: providing services to taxonomists for standard genome sequencing and annotation.</title>
        <authorList>
            <consortium name="The Broad Institute Genomics Platform"/>
            <consortium name="The Broad Institute Genome Sequencing Center for Infectious Disease"/>
            <person name="Wu L."/>
            <person name="Ma J."/>
        </authorList>
    </citation>
    <scope>NUCLEOTIDE SEQUENCE [LARGE SCALE GENOMIC DNA]</scope>
    <source>
        <strain evidence="2">CCUG 59778</strain>
    </source>
</reference>
<accession>A0ABW0EUN3</accession>
<dbReference type="Gene3D" id="1.20.120.450">
    <property type="entry name" value="dinb family like domain"/>
    <property type="match status" value="1"/>
</dbReference>
<dbReference type="SUPFAM" id="SSF109854">
    <property type="entry name" value="DinB/YfiT-like putative metalloenzymes"/>
    <property type="match status" value="1"/>
</dbReference>